<name>A0ABS9MNQ1_9BURK</name>
<protein>
    <submittedName>
        <fullName evidence="6">LysR family transcriptional regulator</fullName>
    </submittedName>
</protein>
<accession>A0ABS9MNQ1</accession>
<evidence type="ECO:0000259" key="5">
    <source>
        <dbReference type="PROSITE" id="PS50931"/>
    </source>
</evidence>
<comment type="similarity">
    <text evidence="1">Belongs to the LysR transcriptional regulatory family.</text>
</comment>
<dbReference type="InterPro" id="IPR036388">
    <property type="entry name" value="WH-like_DNA-bd_sf"/>
</dbReference>
<proteinExistence type="inferred from homology"/>
<dbReference type="Gene3D" id="3.40.190.290">
    <property type="match status" value="1"/>
</dbReference>
<dbReference type="Proteomes" id="UP001297600">
    <property type="component" value="Unassembled WGS sequence"/>
</dbReference>
<dbReference type="InterPro" id="IPR005119">
    <property type="entry name" value="LysR_subst-bd"/>
</dbReference>
<keyword evidence="4" id="KW-0804">Transcription</keyword>
<evidence type="ECO:0000256" key="2">
    <source>
        <dbReference type="ARBA" id="ARBA00023015"/>
    </source>
</evidence>
<dbReference type="InterPro" id="IPR000847">
    <property type="entry name" value="LysR_HTH_N"/>
</dbReference>
<dbReference type="PROSITE" id="PS50931">
    <property type="entry name" value="HTH_LYSR"/>
    <property type="match status" value="1"/>
</dbReference>
<evidence type="ECO:0000256" key="4">
    <source>
        <dbReference type="ARBA" id="ARBA00023163"/>
    </source>
</evidence>
<evidence type="ECO:0000256" key="3">
    <source>
        <dbReference type="ARBA" id="ARBA00023125"/>
    </source>
</evidence>
<keyword evidence="2" id="KW-0805">Transcription regulation</keyword>
<feature type="domain" description="HTH lysR-type" evidence="5">
    <location>
        <begin position="5"/>
        <end position="63"/>
    </location>
</feature>
<evidence type="ECO:0000313" key="7">
    <source>
        <dbReference type="Proteomes" id="UP001297600"/>
    </source>
</evidence>
<gene>
    <name evidence="6" type="ORF">MAF45_00860</name>
</gene>
<dbReference type="SUPFAM" id="SSF46785">
    <property type="entry name" value="Winged helix' DNA-binding domain"/>
    <property type="match status" value="1"/>
</dbReference>
<sequence>MRRDMNLESWRVFTAVARAGGITPASPALGMDPPAISRVLSSLESAVGGTPLFDRSSHSLALTESGRLALQTAEQMLTLHDELMRGLQTDTEQMSGTIRVGIPQAVLQDFAMPFLVDFARRYPEIHLEASEYSQGLPVSFASPSGALDIVISFGPDPAHPNFVQIRYGTGRTIACASPVYLSRYGAPSSPEELARHIGVRFNSPLRGTLRELHRGGRTVPLRFGRELSFNTVMTAKAAVLIGAGIQPDMADIHCYREIMKGSLVPVLKDWRGEPLDLYIYTRPEILRFRRVKSFINEFRREITATLRLRDEALRGCGLL</sequence>
<dbReference type="PANTHER" id="PTHR30537">
    <property type="entry name" value="HTH-TYPE TRANSCRIPTIONAL REGULATOR"/>
    <property type="match status" value="1"/>
</dbReference>
<dbReference type="Pfam" id="PF03466">
    <property type="entry name" value="LysR_substrate"/>
    <property type="match status" value="1"/>
</dbReference>
<dbReference type="RefSeq" id="WP_237977663.1">
    <property type="nucleotide sequence ID" value="NZ_JAKNCT010000001.1"/>
</dbReference>
<comment type="caution">
    <text evidence="6">The sequence shown here is derived from an EMBL/GenBank/DDBJ whole genome shotgun (WGS) entry which is preliminary data.</text>
</comment>
<evidence type="ECO:0000256" key="1">
    <source>
        <dbReference type="ARBA" id="ARBA00009437"/>
    </source>
</evidence>
<dbReference type="EMBL" id="JAKNCT010000001">
    <property type="protein sequence ID" value="MCG5030007.1"/>
    <property type="molecule type" value="Genomic_DNA"/>
</dbReference>
<dbReference type="PANTHER" id="PTHR30537:SF3">
    <property type="entry name" value="TRANSCRIPTIONAL REGULATORY PROTEIN"/>
    <property type="match status" value="1"/>
</dbReference>
<reference evidence="6 7" key="1">
    <citation type="submission" date="2022-02" db="EMBL/GenBank/DDBJ databases">
        <title>Mesosutterella porci, a novel member of the family Sutterellaceae from pig feces.</title>
        <authorList>
            <person name="Wylensek D."/>
            <person name="Clavel T."/>
        </authorList>
    </citation>
    <scope>NUCLEOTIDE SEQUENCE [LARGE SCALE GENOMIC DNA]</scope>
    <source>
        <strain evidence="7">oilRF-744-wt-GAM-9</strain>
    </source>
</reference>
<evidence type="ECO:0000313" key="6">
    <source>
        <dbReference type="EMBL" id="MCG5030007.1"/>
    </source>
</evidence>
<keyword evidence="7" id="KW-1185">Reference proteome</keyword>
<dbReference type="InterPro" id="IPR058163">
    <property type="entry name" value="LysR-type_TF_proteobact-type"/>
</dbReference>
<organism evidence="6 7">
    <name type="scientific">Mesosutterella porci</name>
    <dbReference type="NCBI Taxonomy" id="2915351"/>
    <lineage>
        <taxon>Bacteria</taxon>
        <taxon>Pseudomonadati</taxon>
        <taxon>Pseudomonadota</taxon>
        <taxon>Betaproteobacteria</taxon>
        <taxon>Burkholderiales</taxon>
        <taxon>Sutterellaceae</taxon>
        <taxon>Mesosutterella</taxon>
    </lineage>
</organism>
<dbReference type="Gene3D" id="1.10.10.10">
    <property type="entry name" value="Winged helix-like DNA-binding domain superfamily/Winged helix DNA-binding domain"/>
    <property type="match status" value="1"/>
</dbReference>
<dbReference type="Pfam" id="PF00126">
    <property type="entry name" value="HTH_1"/>
    <property type="match status" value="1"/>
</dbReference>
<dbReference type="SUPFAM" id="SSF53850">
    <property type="entry name" value="Periplasmic binding protein-like II"/>
    <property type="match status" value="1"/>
</dbReference>
<keyword evidence="3" id="KW-0238">DNA-binding</keyword>
<dbReference type="InterPro" id="IPR036390">
    <property type="entry name" value="WH_DNA-bd_sf"/>
</dbReference>